<comment type="caution">
    <text evidence="11">The sequence shown here is derived from an EMBL/GenBank/DDBJ whole genome shotgun (WGS) entry which is preliminary data.</text>
</comment>
<feature type="non-terminal residue" evidence="11">
    <location>
        <position position="1"/>
    </location>
</feature>
<evidence type="ECO:0000256" key="4">
    <source>
        <dbReference type="ARBA" id="ARBA00022737"/>
    </source>
</evidence>
<feature type="domain" description="Proteasome activator complex subunit 4-like HEAT repeat-like" evidence="10">
    <location>
        <begin position="638"/>
        <end position="768"/>
    </location>
</feature>
<evidence type="ECO:0000259" key="10">
    <source>
        <dbReference type="Pfam" id="PF23096"/>
    </source>
</evidence>
<dbReference type="InterPro" id="IPR032430">
    <property type="entry name" value="Blm10_mid"/>
</dbReference>
<keyword evidence="7" id="KW-0539">Nucleus</keyword>
<proteinExistence type="predicted"/>
<evidence type="ECO:0000256" key="3">
    <source>
        <dbReference type="ARBA" id="ARBA00022490"/>
    </source>
</evidence>
<feature type="domain" description="Proteasome activator complex subunit 4 C-terminal" evidence="8">
    <location>
        <begin position="1074"/>
        <end position="1114"/>
    </location>
</feature>
<dbReference type="GO" id="GO:0070628">
    <property type="term" value="F:proteasome binding"/>
    <property type="evidence" value="ECO:0007669"/>
    <property type="project" value="InterPro"/>
</dbReference>
<dbReference type="PANTHER" id="PTHR32170">
    <property type="entry name" value="PROTEASOME ACTIVATOR COMPLEX SUBUNIT 4"/>
    <property type="match status" value="1"/>
</dbReference>
<dbReference type="Pfam" id="PF16507">
    <property type="entry name" value="HEAT_PSME4_mid"/>
    <property type="match status" value="1"/>
</dbReference>
<feature type="domain" description="Proteasome activator Blm10 middle HEAT repeats region" evidence="9">
    <location>
        <begin position="36"/>
        <end position="195"/>
    </location>
</feature>
<gene>
    <name evidence="11" type="ORF">AFUS01_LOCUS1962</name>
</gene>
<organism evidence="11 12">
    <name type="scientific">Allacma fusca</name>
    <dbReference type="NCBI Taxonomy" id="39272"/>
    <lineage>
        <taxon>Eukaryota</taxon>
        <taxon>Metazoa</taxon>
        <taxon>Ecdysozoa</taxon>
        <taxon>Arthropoda</taxon>
        <taxon>Hexapoda</taxon>
        <taxon>Collembola</taxon>
        <taxon>Symphypleona</taxon>
        <taxon>Sminthuridae</taxon>
        <taxon>Allacma</taxon>
    </lineage>
</organism>
<dbReference type="InterPro" id="IPR035309">
    <property type="entry name" value="PSME4"/>
</dbReference>
<dbReference type="Pfam" id="PF23096">
    <property type="entry name" value="HEAT_PSME4"/>
    <property type="match status" value="1"/>
</dbReference>
<keyword evidence="3" id="KW-0963">Cytoplasm</keyword>
<dbReference type="OrthoDB" id="6745665at2759"/>
<evidence type="ECO:0000256" key="6">
    <source>
        <dbReference type="ARBA" id="ARBA00023204"/>
    </source>
</evidence>
<evidence type="ECO:0000256" key="7">
    <source>
        <dbReference type="ARBA" id="ARBA00023242"/>
    </source>
</evidence>
<protein>
    <recommendedName>
        <fullName evidence="13">Proteasome activator subunit 4</fullName>
    </recommendedName>
</protein>
<dbReference type="InterPro" id="IPR055455">
    <property type="entry name" value="HEAT_PSME4"/>
</dbReference>
<name>A0A8J2JE46_9HEXA</name>
<evidence type="ECO:0000313" key="11">
    <source>
        <dbReference type="EMBL" id="CAG7668831.1"/>
    </source>
</evidence>
<evidence type="ECO:0000256" key="1">
    <source>
        <dbReference type="ARBA" id="ARBA00004123"/>
    </source>
</evidence>
<dbReference type="EMBL" id="CAJVCH010010966">
    <property type="protein sequence ID" value="CAG7668831.1"/>
    <property type="molecule type" value="Genomic_DNA"/>
</dbReference>
<dbReference type="GO" id="GO:0005634">
    <property type="term" value="C:nucleus"/>
    <property type="evidence" value="ECO:0007669"/>
    <property type="project" value="UniProtKB-SubCell"/>
</dbReference>
<keyword evidence="5" id="KW-0227">DNA damage</keyword>
<dbReference type="GO" id="GO:0010499">
    <property type="term" value="P:proteasomal ubiquitin-independent protein catabolic process"/>
    <property type="evidence" value="ECO:0007669"/>
    <property type="project" value="TreeGrafter"/>
</dbReference>
<keyword evidence="4" id="KW-0677">Repeat</keyword>
<evidence type="ECO:0000259" key="9">
    <source>
        <dbReference type="Pfam" id="PF16507"/>
    </source>
</evidence>
<dbReference type="PANTHER" id="PTHR32170:SF3">
    <property type="entry name" value="PROTEASOME ACTIVATOR COMPLEX SUBUNIT 4"/>
    <property type="match status" value="1"/>
</dbReference>
<reference evidence="11" key="1">
    <citation type="submission" date="2021-06" db="EMBL/GenBank/DDBJ databases">
        <authorList>
            <person name="Hodson N. C."/>
            <person name="Mongue J. A."/>
            <person name="Jaron S. K."/>
        </authorList>
    </citation>
    <scope>NUCLEOTIDE SEQUENCE</scope>
</reference>
<dbReference type="GO" id="GO:0005829">
    <property type="term" value="C:cytosol"/>
    <property type="evidence" value="ECO:0007669"/>
    <property type="project" value="TreeGrafter"/>
</dbReference>
<evidence type="ECO:0000259" key="8">
    <source>
        <dbReference type="Pfam" id="PF11919"/>
    </source>
</evidence>
<accession>A0A8J2JE46</accession>
<comment type="subcellular location">
    <subcellularLocation>
        <location evidence="2">Cytoplasm</location>
    </subcellularLocation>
    <subcellularLocation>
        <location evidence="1">Nucleus</location>
    </subcellularLocation>
</comment>
<dbReference type="GO" id="GO:0016504">
    <property type="term" value="F:peptidase activator activity"/>
    <property type="evidence" value="ECO:0007669"/>
    <property type="project" value="InterPro"/>
</dbReference>
<dbReference type="GO" id="GO:0006281">
    <property type="term" value="P:DNA repair"/>
    <property type="evidence" value="ECO:0007669"/>
    <property type="project" value="UniProtKB-KW"/>
</dbReference>
<sequence length="1116" mass="128356">FFFKQSRPDIILPKLLPKLCASVEHLVTDDIVDDEDLDKTLLFHLLLLSYIMESIGSELLKYRPEVESMLKAALKLNGKKGYGLASVILTRLLNSLTFIYPIENKLADVNFDDPNYLAFEDWGKHCHWKDTKINWHTPSVDELTWAKDIFLDKFVQFSKDFENISSLSESSEALNKSLLKRMQLLQASYDGISVILPFWNDTPIVPHDSIVDFSSDPYTFGLPTFDITIPGTGENVKRKYFDMLTQVQEYLEKFKPDDTDAFVAVIRGLDSLIVPCIESGSRYMVVAQKIKKLTANVPEDVSSLDPKKRYTRFKTVIRTYSLHLKRVRAAACNTWTESHLEVLQKLFSLCVNRYAKVRGIAQQRYCRYLDWSSGFLCRYVTSYMLEKLQEGVPHHEYKGTLYVLQSSKCSPILINSWEQLSRIWMALLRSPFSEKNSIILCMHHIQRIIARDFIFFPFEDRVPANSQVNRLAKELLKESQWKELEGKVPNLDMSRNVGFFNQLVDGLLEFGPSSNCHWRKQLLSSEMLSVLVVQEVPIRVDVINFFFKSLVSQFIDIQRIGLAAVPWILSLFKRYYPSYTVNTSEGIKLSPGETIRSVLQYRSKPSKRNYMLKALEDPLLKIPPPNELMILKICRINQKLLELWSIEDKTKGIGSKRTSFAKLVARNNGPEALALLLELLLPMTKDKDQWKQRCVSNIFGGVLYGMKLWSDEKIQIFWKFLLPVINDCLNNVTQETYDYWIAAMSLPLNNRDGNKMRFFVKFLQERFVNSLESAQTTSVEAHNNMSFFELAVTSLQWRGGDLFIEVLEEISKFFLETPIPYRNVRVQLGRLLGNVYEWNVESALEFGVDLQAPCDQFLSNTMLALKDIVPESMKFQVNEAESEENAGARNLLLKFKTVLEWINCVCWDVESTIHSKFYGFIPWLCYFESYDPDPEISHLSTVALAGLSKHLIRPEHMDTLLNSLNEAASSASWKARLCVLEFLKVFAISNASIIASNEEWANRVVDLVLKLLAERKLEVRELASRILCGFLHCLLIPKPMELLKKFKDEVDRSMKKKKLSNKGSGQFGPEDVDRAHSAILGVCSFVDTHPYDVPEFLPDVLVYLTTHLNDCQPIPV</sequence>
<keyword evidence="6" id="KW-0234">DNA repair</keyword>
<dbReference type="AlphaFoldDB" id="A0A8J2JE46"/>
<dbReference type="InterPro" id="IPR021843">
    <property type="entry name" value="PSME4_C"/>
</dbReference>
<keyword evidence="12" id="KW-1185">Reference proteome</keyword>
<evidence type="ECO:0000313" key="12">
    <source>
        <dbReference type="Proteomes" id="UP000708208"/>
    </source>
</evidence>
<evidence type="ECO:0000256" key="2">
    <source>
        <dbReference type="ARBA" id="ARBA00004496"/>
    </source>
</evidence>
<evidence type="ECO:0008006" key="13">
    <source>
        <dbReference type="Google" id="ProtNLM"/>
    </source>
</evidence>
<dbReference type="Proteomes" id="UP000708208">
    <property type="component" value="Unassembled WGS sequence"/>
</dbReference>
<evidence type="ECO:0000256" key="5">
    <source>
        <dbReference type="ARBA" id="ARBA00022763"/>
    </source>
</evidence>
<dbReference type="Pfam" id="PF11919">
    <property type="entry name" value="PSME4_C"/>
    <property type="match status" value="1"/>
</dbReference>